<comment type="similarity">
    <text evidence="1">Belongs to the alpha-carbonic anhydrase family.</text>
</comment>
<dbReference type="PANTHER" id="PTHR18952">
    <property type="entry name" value="CARBONIC ANHYDRASE"/>
    <property type="match status" value="1"/>
</dbReference>
<name>A0A8K0JXU5_LADFU</name>
<evidence type="ECO:0000256" key="1">
    <source>
        <dbReference type="ARBA" id="ARBA00010718"/>
    </source>
</evidence>
<dbReference type="InterPro" id="IPR023561">
    <property type="entry name" value="Carbonic_anhydrase_a-class"/>
</dbReference>
<evidence type="ECO:0000259" key="2">
    <source>
        <dbReference type="PROSITE" id="PS51144"/>
    </source>
</evidence>
<organism evidence="3 4">
    <name type="scientific">Ladona fulva</name>
    <name type="common">Scarce chaser dragonfly</name>
    <name type="synonym">Libellula fulva</name>
    <dbReference type="NCBI Taxonomy" id="123851"/>
    <lineage>
        <taxon>Eukaryota</taxon>
        <taxon>Metazoa</taxon>
        <taxon>Ecdysozoa</taxon>
        <taxon>Arthropoda</taxon>
        <taxon>Hexapoda</taxon>
        <taxon>Insecta</taxon>
        <taxon>Pterygota</taxon>
        <taxon>Palaeoptera</taxon>
        <taxon>Odonata</taxon>
        <taxon>Epiprocta</taxon>
        <taxon>Anisoptera</taxon>
        <taxon>Libelluloidea</taxon>
        <taxon>Libellulidae</taxon>
        <taxon>Ladona</taxon>
    </lineage>
</organism>
<comment type="caution">
    <text evidence="3">The sequence shown here is derived from an EMBL/GenBank/DDBJ whole genome shotgun (WGS) entry which is preliminary data.</text>
</comment>
<dbReference type="Pfam" id="PF00194">
    <property type="entry name" value="Carb_anhydrase"/>
    <property type="match status" value="1"/>
</dbReference>
<dbReference type="GO" id="GO:0008270">
    <property type="term" value="F:zinc ion binding"/>
    <property type="evidence" value="ECO:0007669"/>
    <property type="project" value="InterPro"/>
</dbReference>
<dbReference type="GO" id="GO:0004089">
    <property type="term" value="F:carbonate dehydratase activity"/>
    <property type="evidence" value="ECO:0007669"/>
    <property type="project" value="InterPro"/>
</dbReference>
<evidence type="ECO:0000313" key="3">
    <source>
        <dbReference type="EMBL" id="KAG8223800.1"/>
    </source>
</evidence>
<evidence type="ECO:0000313" key="4">
    <source>
        <dbReference type="Proteomes" id="UP000792457"/>
    </source>
</evidence>
<dbReference type="InterPro" id="IPR036398">
    <property type="entry name" value="CA_dom_sf"/>
</dbReference>
<dbReference type="Proteomes" id="UP000792457">
    <property type="component" value="Unassembled WGS sequence"/>
</dbReference>
<accession>A0A8K0JXU5</accession>
<feature type="domain" description="Alpha-carbonic anhydrase" evidence="2">
    <location>
        <begin position="1"/>
        <end position="71"/>
    </location>
</feature>
<gene>
    <name evidence="3" type="ORF">J437_LFUL001521</name>
</gene>
<sequence length="71" mass="8108">MTDQLDKIRYGANEIFLPQGAESEVRRLSVRGLLPETDFYMTYDGSTTAPACHETVTWVVLNKPIYITKQQ</sequence>
<dbReference type="SUPFAM" id="SSF51069">
    <property type="entry name" value="Carbonic anhydrase"/>
    <property type="match status" value="1"/>
</dbReference>
<dbReference type="OrthoDB" id="5978072at2759"/>
<reference evidence="3" key="1">
    <citation type="submission" date="2013-04" db="EMBL/GenBank/DDBJ databases">
        <authorList>
            <person name="Qu J."/>
            <person name="Murali S.C."/>
            <person name="Bandaranaike D."/>
            <person name="Bellair M."/>
            <person name="Blankenburg K."/>
            <person name="Chao H."/>
            <person name="Dinh H."/>
            <person name="Doddapaneni H."/>
            <person name="Downs B."/>
            <person name="Dugan-Rocha S."/>
            <person name="Elkadiri S."/>
            <person name="Gnanaolivu R.D."/>
            <person name="Hernandez B."/>
            <person name="Javaid M."/>
            <person name="Jayaseelan J.C."/>
            <person name="Lee S."/>
            <person name="Li M."/>
            <person name="Ming W."/>
            <person name="Munidasa M."/>
            <person name="Muniz J."/>
            <person name="Nguyen L."/>
            <person name="Ongeri F."/>
            <person name="Osuji N."/>
            <person name="Pu L.-L."/>
            <person name="Puazo M."/>
            <person name="Qu C."/>
            <person name="Quiroz J."/>
            <person name="Raj R."/>
            <person name="Weissenberger G."/>
            <person name="Xin Y."/>
            <person name="Zou X."/>
            <person name="Han Y."/>
            <person name="Richards S."/>
            <person name="Worley K."/>
            <person name="Muzny D."/>
            <person name="Gibbs R."/>
        </authorList>
    </citation>
    <scope>NUCLEOTIDE SEQUENCE</scope>
    <source>
        <strain evidence="3">Sampled in the wild</strain>
    </source>
</reference>
<dbReference type="InterPro" id="IPR001148">
    <property type="entry name" value="CA_dom"/>
</dbReference>
<feature type="non-terminal residue" evidence="3">
    <location>
        <position position="1"/>
    </location>
</feature>
<dbReference type="PROSITE" id="PS51144">
    <property type="entry name" value="ALPHA_CA_2"/>
    <property type="match status" value="1"/>
</dbReference>
<reference evidence="3" key="2">
    <citation type="submission" date="2017-10" db="EMBL/GenBank/DDBJ databases">
        <title>Ladona fulva Genome sequencing and assembly.</title>
        <authorList>
            <person name="Murali S."/>
            <person name="Richards S."/>
            <person name="Bandaranaike D."/>
            <person name="Bellair M."/>
            <person name="Blankenburg K."/>
            <person name="Chao H."/>
            <person name="Dinh H."/>
            <person name="Doddapaneni H."/>
            <person name="Dugan-Rocha S."/>
            <person name="Elkadiri S."/>
            <person name="Gnanaolivu R."/>
            <person name="Hernandez B."/>
            <person name="Skinner E."/>
            <person name="Javaid M."/>
            <person name="Lee S."/>
            <person name="Li M."/>
            <person name="Ming W."/>
            <person name="Munidasa M."/>
            <person name="Muniz J."/>
            <person name="Nguyen L."/>
            <person name="Hughes D."/>
            <person name="Osuji N."/>
            <person name="Pu L.-L."/>
            <person name="Puazo M."/>
            <person name="Qu C."/>
            <person name="Quiroz J."/>
            <person name="Raj R."/>
            <person name="Weissenberger G."/>
            <person name="Xin Y."/>
            <person name="Zou X."/>
            <person name="Han Y."/>
            <person name="Worley K."/>
            <person name="Muzny D."/>
            <person name="Gibbs R."/>
        </authorList>
    </citation>
    <scope>NUCLEOTIDE SEQUENCE</scope>
    <source>
        <strain evidence="3">Sampled in the wild</strain>
    </source>
</reference>
<dbReference type="PANTHER" id="PTHR18952:SF208">
    <property type="entry name" value="CARBONIC ANHYDRASE XA-RELATED"/>
    <property type="match status" value="1"/>
</dbReference>
<proteinExistence type="inferred from homology"/>
<dbReference type="AlphaFoldDB" id="A0A8K0JXU5"/>
<dbReference type="EMBL" id="KZ308173">
    <property type="protein sequence ID" value="KAG8223800.1"/>
    <property type="molecule type" value="Genomic_DNA"/>
</dbReference>
<dbReference type="GO" id="GO:0006730">
    <property type="term" value="P:one-carbon metabolic process"/>
    <property type="evidence" value="ECO:0007669"/>
    <property type="project" value="TreeGrafter"/>
</dbReference>
<dbReference type="Gene3D" id="3.10.200.10">
    <property type="entry name" value="Alpha carbonic anhydrase"/>
    <property type="match status" value="1"/>
</dbReference>
<protein>
    <recommendedName>
        <fullName evidence="2">Alpha-carbonic anhydrase domain-containing protein</fullName>
    </recommendedName>
</protein>
<keyword evidence="4" id="KW-1185">Reference proteome</keyword>